<dbReference type="AlphaFoldDB" id="A0AAV5EMJ0"/>
<dbReference type="Pfam" id="PF13966">
    <property type="entry name" value="zf-RVT"/>
    <property type="match status" value="1"/>
</dbReference>
<protein>
    <recommendedName>
        <fullName evidence="1">Reverse transcriptase zinc-binding domain-containing protein</fullName>
    </recommendedName>
</protein>
<name>A0AAV5EMJ0_ELECO</name>
<gene>
    <name evidence="2" type="primary">gb11234</name>
    <name evidence="2" type="ORF">PR202_gb11234</name>
</gene>
<evidence type="ECO:0000313" key="3">
    <source>
        <dbReference type="Proteomes" id="UP001054889"/>
    </source>
</evidence>
<feature type="domain" description="Reverse transcriptase zinc-binding" evidence="1">
    <location>
        <begin position="1"/>
        <end position="46"/>
    </location>
</feature>
<reference evidence="2" key="1">
    <citation type="journal article" date="2018" name="DNA Res.">
        <title>Multiple hybrid de novo genome assembly of finger millet, an orphan allotetraploid crop.</title>
        <authorList>
            <person name="Hatakeyama M."/>
            <person name="Aluri S."/>
            <person name="Balachadran M.T."/>
            <person name="Sivarajan S.R."/>
            <person name="Patrignani A."/>
            <person name="Gruter S."/>
            <person name="Poveda L."/>
            <person name="Shimizu-Inatsugi R."/>
            <person name="Baeten J."/>
            <person name="Francoijs K.J."/>
            <person name="Nataraja K.N."/>
            <person name="Reddy Y.A.N."/>
            <person name="Phadnis S."/>
            <person name="Ravikumar R.L."/>
            <person name="Schlapbach R."/>
            <person name="Sreeman S.M."/>
            <person name="Shimizu K.K."/>
        </authorList>
    </citation>
    <scope>NUCLEOTIDE SEQUENCE</scope>
</reference>
<proteinExistence type="predicted"/>
<organism evidence="2 3">
    <name type="scientific">Eleusine coracana subsp. coracana</name>
    <dbReference type="NCBI Taxonomy" id="191504"/>
    <lineage>
        <taxon>Eukaryota</taxon>
        <taxon>Viridiplantae</taxon>
        <taxon>Streptophyta</taxon>
        <taxon>Embryophyta</taxon>
        <taxon>Tracheophyta</taxon>
        <taxon>Spermatophyta</taxon>
        <taxon>Magnoliopsida</taxon>
        <taxon>Liliopsida</taxon>
        <taxon>Poales</taxon>
        <taxon>Poaceae</taxon>
        <taxon>PACMAD clade</taxon>
        <taxon>Chloridoideae</taxon>
        <taxon>Cynodonteae</taxon>
        <taxon>Eleusininae</taxon>
        <taxon>Eleusine</taxon>
    </lineage>
</organism>
<dbReference type="EMBL" id="BQKI01000076">
    <property type="protein sequence ID" value="GJN23572.1"/>
    <property type="molecule type" value="Genomic_DNA"/>
</dbReference>
<keyword evidence="3" id="KW-1185">Reference proteome</keyword>
<dbReference type="InterPro" id="IPR026960">
    <property type="entry name" value="RVT-Znf"/>
</dbReference>
<evidence type="ECO:0000313" key="2">
    <source>
        <dbReference type="EMBL" id="GJN23572.1"/>
    </source>
</evidence>
<sequence length="83" mass="9965">MHDRVLTAENMQKKNWDCDPNCQFCLVAPETIAHLLSKCNYTEAVWNEIAYYWDLPSYLELHDLQRPFDWMKQITEQGTKKEK</sequence>
<comment type="caution">
    <text evidence="2">The sequence shown here is derived from an EMBL/GenBank/DDBJ whole genome shotgun (WGS) entry which is preliminary data.</text>
</comment>
<evidence type="ECO:0000259" key="1">
    <source>
        <dbReference type="Pfam" id="PF13966"/>
    </source>
</evidence>
<accession>A0AAV5EMJ0</accession>
<dbReference type="Proteomes" id="UP001054889">
    <property type="component" value="Unassembled WGS sequence"/>
</dbReference>
<reference evidence="2" key="2">
    <citation type="submission" date="2021-12" db="EMBL/GenBank/DDBJ databases">
        <title>Resequencing data analysis of finger millet.</title>
        <authorList>
            <person name="Hatakeyama M."/>
            <person name="Aluri S."/>
            <person name="Balachadran M.T."/>
            <person name="Sivarajan S.R."/>
            <person name="Poveda L."/>
            <person name="Shimizu-Inatsugi R."/>
            <person name="Schlapbach R."/>
            <person name="Sreeman S.M."/>
            <person name="Shimizu K.K."/>
        </authorList>
    </citation>
    <scope>NUCLEOTIDE SEQUENCE</scope>
</reference>